<proteinExistence type="predicted"/>
<gene>
    <name evidence="1" type="ORF">FV139_10980</name>
</gene>
<dbReference type="InterPro" id="IPR036188">
    <property type="entry name" value="FAD/NAD-bd_sf"/>
</dbReference>
<dbReference type="PANTHER" id="PTHR42877:SF4">
    <property type="entry name" value="FAD_NAD(P)-BINDING DOMAIN-CONTAINING PROTEIN-RELATED"/>
    <property type="match status" value="1"/>
</dbReference>
<dbReference type="RefSeq" id="WP_148068463.1">
    <property type="nucleotide sequence ID" value="NZ_VRZA01000003.1"/>
</dbReference>
<dbReference type="AlphaFoldDB" id="A0A5C9A4D5"/>
<dbReference type="Proteomes" id="UP000321039">
    <property type="component" value="Unassembled WGS sequence"/>
</dbReference>
<sequence>MLEHLKASVEPITESADTIAQSLWELNVPSLLMTLVHLTGDTSVLQRYRSPRMISVVEAGASGEQLMEGGYTREEAAQVHEELLDAIAAYRARGGSLPQLDDSVVSALYRFLCGHELDERYEAFIREEIALDGVDQRGLNLETAALKEAGRNFPVVIIGAGMGGVLAGIRLGEAGIPYTIIEKNPGVGGTWFENHYPGCRVDVHGHSYSYSFEPNHDWSSHFPLADEIRAYFDRCAEDYRVKPNIRFNTEVTAARWDEAAGSWLVEVADAKGHSQTLTARALISAVGQLNRPRLPDIAGIETFAGPLFHSGAWPEGLDLAGKRVAVIGSGASAFQIIPELAGTAGELTVFQRSPAWMFPNPGYHTAVGKGQQWALKKLPYYSKWYRFWLFYTSVEGVYDKTLVDPAWHDAHSVSAANDEMREGLTAWIESQVHDPALLQKVLPTYPPFGKRILQDNGTYLAALQKDNVSLVTEGIEAIEPSGVRTVDGTLHAVDAIACATGFYADRFLFPMQITGRDGIGLSEQWSETNGRAYLGITVPNFPNLFCIYGPNTNLVVAGSIAHNAESQVNYILRSIRLLLEQGHRAMEVKQEVHDAYNNKVDRINAGTAWGWEGVNNWYKNEAGRVTANLPFRIIDYWQMTKQPDPADYRFS</sequence>
<name>A0A5C9A4D5_9GAMM</name>
<evidence type="ECO:0000313" key="1">
    <source>
        <dbReference type="EMBL" id="TXS94121.1"/>
    </source>
</evidence>
<accession>A0A5C9A4D5</accession>
<comment type="caution">
    <text evidence="1">The sequence shown here is derived from an EMBL/GenBank/DDBJ whole genome shotgun (WGS) entry which is preliminary data.</text>
</comment>
<protein>
    <submittedName>
        <fullName evidence="1">NAD(P)/FAD-dependent oxidoreductase</fullName>
    </submittedName>
</protein>
<dbReference type="SUPFAM" id="SSF51905">
    <property type="entry name" value="FAD/NAD(P)-binding domain"/>
    <property type="match status" value="1"/>
</dbReference>
<dbReference type="Pfam" id="PF13738">
    <property type="entry name" value="Pyr_redox_3"/>
    <property type="match status" value="1"/>
</dbReference>
<dbReference type="Gene3D" id="3.50.50.60">
    <property type="entry name" value="FAD/NAD(P)-binding domain"/>
    <property type="match status" value="3"/>
</dbReference>
<keyword evidence="2" id="KW-1185">Reference proteome</keyword>
<dbReference type="InterPro" id="IPR051209">
    <property type="entry name" value="FAD-bind_Monooxygenase_sf"/>
</dbReference>
<reference evidence="1 2" key="1">
    <citation type="submission" date="2019-08" db="EMBL/GenBank/DDBJ databases">
        <title>Parahaliea maris sp. nov., isolated from the surface seawater.</title>
        <authorList>
            <person name="Liu Y."/>
        </authorList>
    </citation>
    <scope>NUCLEOTIDE SEQUENCE [LARGE SCALE GENOMIC DNA]</scope>
    <source>
        <strain evidence="1 2">HSLHS9</strain>
    </source>
</reference>
<dbReference type="PANTHER" id="PTHR42877">
    <property type="entry name" value="L-ORNITHINE N(5)-MONOOXYGENASE-RELATED"/>
    <property type="match status" value="1"/>
</dbReference>
<evidence type="ECO:0000313" key="2">
    <source>
        <dbReference type="Proteomes" id="UP000321039"/>
    </source>
</evidence>
<dbReference type="EMBL" id="VRZA01000003">
    <property type="protein sequence ID" value="TXS94121.1"/>
    <property type="molecule type" value="Genomic_DNA"/>
</dbReference>
<dbReference type="PRINTS" id="PR00411">
    <property type="entry name" value="PNDRDTASEI"/>
</dbReference>
<dbReference type="PRINTS" id="PR00368">
    <property type="entry name" value="FADPNR"/>
</dbReference>
<organism evidence="1 2">
    <name type="scientific">Parahaliea maris</name>
    <dbReference type="NCBI Taxonomy" id="2716870"/>
    <lineage>
        <taxon>Bacteria</taxon>
        <taxon>Pseudomonadati</taxon>
        <taxon>Pseudomonadota</taxon>
        <taxon>Gammaproteobacteria</taxon>
        <taxon>Cellvibrionales</taxon>
        <taxon>Halieaceae</taxon>
        <taxon>Parahaliea</taxon>
    </lineage>
</organism>